<name>A0A1D1V7N5_RAMVA</name>
<dbReference type="AlphaFoldDB" id="A0A1D1V7N5"/>
<reference evidence="1 2" key="1">
    <citation type="journal article" date="2016" name="Nat. Commun.">
        <title>Extremotolerant tardigrade genome and improved radiotolerance of human cultured cells by tardigrade-unique protein.</title>
        <authorList>
            <person name="Hashimoto T."/>
            <person name="Horikawa D.D."/>
            <person name="Saito Y."/>
            <person name="Kuwahara H."/>
            <person name="Kozuka-Hata H."/>
            <person name="Shin-I T."/>
            <person name="Minakuchi Y."/>
            <person name="Ohishi K."/>
            <person name="Motoyama A."/>
            <person name="Aizu T."/>
            <person name="Enomoto A."/>
            <person name="Kondo K."/>
            <person name="Tanaka S."/>
            <person name="Hara Y."/>
            <person name="Koshikawa S."/>
            <person name="Sagara H."/>
            <person name="Miura T."/>
            <person name="Yokobori S."/>
            <person name="Miyagawa K."/>
            <person name="Suzuki Y."/>
            <person name="Kubo T."/>
            <person name="Oyama M."/>
            <person name="Kohara Y."/>
            <person name="Fujiyama A."/>
            <person name="Arakawa K."/>
            <person name="Katayama T."/>
            <person name="Toyoda A."/>
            <person name="Kunieda T."/>
        </authorList>
    </citation>
    <scope>NUCLEOTIDE SEQUENCE [LARGE SCALE GENOMIC DNA]</scope>
    <source>
        <strain evidence="1 2">YOKOZUNA-1</strain>
    </source>
</reference>
<gene>
    <name evidence="1" type="primary">RvY_08287</name>
    <name evidence="1" type="synonym">RvY_08287.2</name>
    <name evidence="1" type="ORF">RvY_08287-2</name>
</gene>
<dbReference type="Proteomes" id="UP000186922">
    <property type="component" value="Unassembled WGS sequence"/>
</dbReference>
<evidence type="ECO:0000313" key="2">
    <source>
        <dbReference type="Proteomes" id="UP000186922"/>
    </source>
</evidence>
<dbReference type="EMBL" id="BDGG01000003">
    <property type="protein sequence ID" value="GAU96920.1"/>
    <property type="molecule type" value="Genomic_DNA"/>
</dbReference>
<sequence length="108" mass="12360">MVGETSCNTILGTLSGSLLGCRCTRTKAKSGPDRKDGKVRIQPCGKNCRKVHWCELRMYVRTSVPLFRNRWSILRLRACTDFSSFTLCVMVFPIFIERTAVYRHAQVQ</sequence>
<protein>
    <submittedName>
        <fullName evidence="1">Uncharacterized protein</fullName>
    </submittedName>
</protein>
<proteinExistence type="predicted"/>
<accession>A0A1D1V7N5</accession>
<keyword evidence="2" id="KW-1185">Reference proteome</keyword>
<evidence type="ECO:0000313" key="1">
    <source>
        <dbReference type="EMBL" id="GAU96920.1"/>
    </source>
</evidence>
<organism evidence="1 2">
    <name type="scientific">Ramazzottius varieornatus</name>
    <name type="common">Water bear</name>
    <name type="synonym">Tardigrade</name>
    <dbReference type="NCBI Taxonomy" id="947166"/>
    <lineage>
        <taxon>Eukaryota</taxon>
        <taxon>Metazoa</taxon>
        <taxon>Ecdysozoa</taxon>
        <taxon>Tardigrada</taxon>
        <taxon>Eutardigrada</taxon>
        <taxon>Parachela</taxon>
        <taxon>Hypsibioidea</taxon>
        <taxon>Ramazzottiidae</taxon>
        <taxon>Ramazzottius</taxon>
    </lineage>
</organism>
<comment type="caution">
    <text evidence="1">The sequence shown here is derived from an EMBL/GenBank/DDBJ whole genome shotgun (WGS) entry which is preliminary data.</text>
</comment>